<dbReference type="EMBL" id="FQXI01000007">
    <property type="protein sequence ID" value="SHH38097.1"/>
    <property type="molecule type" value="Genomic_DNA"/>
</dbReference>
<keyword evidence="1" id="KW-1133">Transmembrane helix</keyword>
<keyword evidence="3" id="KW-1185">Reference proteome</keyword>
<organism evidence="2 3">
    <name type="scientific">Anaerosphaera aminiphila DSM 21120</name>
    <dbReference type="NCBI Taxonomy" id="1120995"/>
    <lineage>
        <taxon>Bacteria</taxon>
        <taxon>Bacillati</taxon>
        <taxon>Bacillota</taxon>
        <taxon>Tissierellia</taxon>
        <taxon>Tissierellales</taxon>
        <taxon>Peptoniphilaceae</taxon>
        <taxon>Anaerosphaera</taxon>
    </lineage>
</organism>
<feature type="transmembrane region" description="Helical" evidence="1">
    <location>
        <begin position="12"/>
        <end position="31"/>
    </location>
</feature>
<feature type="transmembrane region" description="Helical" evidence="1">
    <location>
        <begin position="76"/>
        <end position="96"/>
    </location>
</feature>
<reference evidence="2 3" key="1">
    <citation type="submission" date="2016-11" db="EMBL/GenBank/DDBJ databases">
        <authorList>
            <person name="Jaros S."/>
            <person name="Januszkiewicz K."/>
            <person name="Wedrychowicz H."/>
        </authorList>
    </citation>
    <scope>NUCLEOTIDE SEQUENCE [LARGE SCALE GENOMIC DNA]</scope>
    <source>
        <strain evidence="2 3">DSM 21120</strain>
    </source>
</reference>
<evidence type="ECO:0008006" key="4">
    <source>
        <dbReference type="Google" id="ProtNLM"/>
    </source>
</evidence>
<keyword evidence="1" id="KW-0812">Transmembrane</keyword>
<feature type="transmembrane region" description="Helical" evidence="1">
    <location>
        <begin position="51"/>
        <end position="69"/>
    </location>
</feature>
<feature type="transmembrane region" description="Helical" evidence="1">
    <location>
        <begin position="102"/>
        <end position="121"/>
    </location>
</feature>
<evidence type="ECO:0000313" key="2">
    <source>
        <dbReference type="EMBL" id="SHH38097.1"/>
    </source>
</evidence>
<accession>A0A1M5SHM6</accession>
<dbReference type="AlphaFoldDB" id="A0A1M5SHM6"/>
<evidence type="ECO:0000256" key="1">
    <source>
        <dbReference type="SAM" id="Phobius"/>
    </source>
</evidence>
<gene>
    <name evidence="2" type="ORF">SAMN02745245_01203</name>
</gene>
<dbReference type="STRING" id="1120995.SAMN02745245_01203"/>
<name>A0A1M5SHM6_9FIRM</name>
<proteinExistence type="predicted"/>
<sequence length="135" mass="15364">MKMKYKMKKSYRIVQLLLVCFGFVLTLIRWLNVFNSNFVVINPEITSHISNFSLSLLAYLAIGSSWLTFGVKFRFVSILGAFMIVANFICETLMSFINTVDIVDAIYGTIGIILVFIYFYCANSNGLIQINSDNQ</sequence>
<evidence type="ECO:0000313" key="3">
    <source>
        <dbReference type="Proteomes" id="UP000184032"/>
    </source>
</evidence>
<keyword evidence="1" id="KW-0472">Membrane</keyword>
<protein>
    <recommendedName>
        <fullName evidence="4">VanZ like family protein</fullName>
    </recommendedName>
</protein>
<dbReference type="Proteomes" id="UP000184032">
    <property type="component" value="Unassembled WGS sequence"/>
</dbReference>